<dbReference type="Pfam" id="PF11732">
    <property type="entry name" value="Thoc2"/>
    <property type="match status" value="1"/>
</dbReference>
<dbReference type="AlphaFoldDB" id="A0A1E3PB06"/>
<evidence type="ECO:0000256" key="4">
    <source>
        <dbReference type="ARBA" id="ARBA00023242"/>
    </source>
</evidence>
<name>A0A1E3PB06_WICAA</name>
<dbReference type="OrthoDB" id="29024at2759"/>
<evidence type="ECO:0000313" key="10">
    <source>
        <dbReference type="Proteomes" id="UP000094112"/>
    </source>
</evidence>
<gene>
    <name evidence="9" type="ORF">WICANDRAFT_16167</name>
</gene>
<dbReference type="InterPro" id="IPR032302">
    <property type="entry name" value="THOC2_N"/>
</dbReference>
<dbReference type="GO" id="GO:0006397">
    <property type="term" value="P:mRNA processing"/>
    <property type="evidence" value="ECO:0007669"/>
    <property type="project" value="InterPro"/>
</dbReference>
<feature type="non-terminal residue" evidence="9">
    <location>
        <position position="1131"/>
    </location>
</feature>
<dbReference type="STRING" id="683960.A0A1E3PB06"/>
<dbReference type="PANTHER" id="PTHR21597:SF0">
    <property type="entry name" value="THO COMPLEX SUBUNIT 2"/>
    <property type="match status" value="1"/>
</dbReference>
<dbReference type="Pfam" id="PF11262">
    <property type="entry name" value="Tho2"/>
    <property type="match status" value="2"/>
</dbReference>
<feature type="domain" description="THO complex subunitTHOC2 C-terminal" evidence="6">
    <location>
        <begin position="772"/>
        <end position="960"/>
    </location>
</feature>
<feature type="compositionally biased region" description="Basic and acidic residues" evidence="5">
    <location>
        <begin position="1105"/>
        <end position="1131"/>
    </location>
</feature>
<accession>A0A1E3PB06</accession>
<dbReference type="EMBL" id="KV454208">
    <property type="protein sequence ID" value="ODQ62414.1"/>
    <property type="molecule type" value="Genomic_DNA"/>
</dbReference>
<feature type="region of interest" description="Disordered" evidence="5">
    <location>
        <begin position="200"/>
        <end position="229"/>
    </location>
</feature>
<feature type="compositionally biased region" description="Basic and acidic residues" evidence="5">
    <location>
        <begin position="1084"/>
        <end position="1097"/>
    </location>
</feature>
<evidence type="ECO:0000259" key="7">
    <source>
        <dbReference type="Pfam" id="PF11732"/>
    </source>
</evidence>
<comment type="similarity">
    <text evidence="2">Belongs to the THOC2 family.</text>
</comment>
<evidence type="ECO:0000256" key="5">
    <source>
        <dbReference type="SAM" id="MobiDB-lite"/>
    </source>
</evidence>
<dbReference type="InterPro" id="IPR021726">
    <property type="entry name" value="THO_THOC2_N"/>
</dbReference>
<reference evidence="9 10" key="1">
    <citation type="journal article" date="2016" name="Proc. Natl. Acad. Sci. U.S.A.">
        <title>Comparative genomics of biotechnologically important yeasts.</title>
        <authorList>
            <person name="Riley R."/>
            <person name="Haridas S."/>
            <person name="Wolfe K.H."/>
            <person name="Lopes M.R."/>
            <person name="Hittinger C.T."/>
            <person name="Goeker M."/>
            <person name="Salamov A.A."/>
            <person name="Wisecaver J.H."/>
            <person name="Long T.M."/>
            <person name="Calvey C.H."/>
            <person name="Aerts A.L."/>
            <person name="Barry K.W."/>
            <person name="Choi C."/>
            <person name="Clum A."/>
            <person name="Coughlan A.Y."/>
            <person name="Deshpande S."/>
            <person name="Douglass A.P."/>
            <person name="Hanson S.J."/>
            <person name="Klenk H.-P."/>
            <person name="LaButti K.M."/>
            <person name="Lapidus A."/>
            <person name="Lindquist E.A."/>
            <person name="Lipzen A.M."/>
            <person name="Meier-Kolthoff J.P."/>
            <person name="Ohm R.A."/>
            <person name="Otillar R.P."/>
            <person name="Pangilinan J.L."/>
            <person name="Peng Y."/>
            <person name="Rokas A."/>
            <person name="Rosa C.A."/>
            <person name="Scheuner C."/>
            <person name="Sibirny A.A."/>
            <person name="Slot J.C."/>
            <person name="Stielow J.B."/>
            <person name="Sun H."/>
            <person name="Kurtzman C.P."/>
            <person name="Blackwell M."/>
            <person name="Grigoriev I.V."/>
            <person name="Jeffries T.W."/>
        </authorList>
    </citation>
    <scope>NUCLEOTIDE SEQUENCE [LARGE SCALE GENOMIC DNA]</scope>
    <source>
        <strain evidence="10">ATCC 58044 / CBS 1984 / NCYC 433 / NRRL Y-366-8</strain>
    </source>
</reference>
<feature type="non-terminal residue" evidence="9">
    <location>
        <position position="1"/>
    </location>
</feature>
<dbReference type="GO" id="GO:0006406">
    <property type="term" value="P:mRNA export from nucleus"/>
    <property type="evidence" value="ECO:0007669"/>
    <property type="project" value="InterPro"/>
</dbReference>
<protein>
    <recommendedName>
        <fullName evidence="3">THO complex subunit 2</fullName>
    </recommendedName>
</protein>
<keyword evidence="4" id="KW-0539">Nucleus</keyword>
<keyword evidence="10" id="KW-1185">Reference proteome</keyword>
<evidence type="ECO:0000256" key="2">
    <source>
        <dbReference type="ARBA" id="ARBA00007857"/>
    </source>
</evidence>
<comment type="subcellular location">
    <subcellularLocation>
        <location evidence="1">Nucleus</location>
    </subcellularLocation>
</comment>
<dbReference type="GO" id="GO:0003729">
    <property type="term" value="F:mRNA binding"/>
    <property type="evidence" value="ECO:0007669"/>
    <property type="project" value="TreeGrafter"/>
</dbReference>
<dbReference type="InterPro" id="IPR040007">
    <property type="entry name" value="Tho2"/>
</dbReference>
<feature type="domain" description="THO complex subunitTHOC2 C-terminal" evidence="6">
    <location>
        <begin position="970"/>
        <end position="1049"/>
    </location>
</feature>
<sequence>QKNKTDHILGNYVEQKKYNLLMESSEGFAKVALLLFEAIDSEYSAFQIDYTVNAIDRLIGHFSLDPIRVLDVILDIFTNTILSNYRFCIDFLRKSQWWPKNNESDNSSLETLNKGGNKEAALLLGIKLKQYHDALSKDVPETFKILISILIKEGFISFGDVVKYLAPDDKVMNALEEQIKKNIDDEIFKASASALALSGPLADDEDDSAKKDGSKAKSTLSNNSKEDTEQKLKTLNQKLQMTKLFLTVGLYWPSIYMLTKYPYLVHADSDFIPLILKLFNVMVEPLKKKVCPLNAEETKELRTEKPTPFSRRTTANDAVEFEEYIYNHVELLRPLHHDHTNRKFHFFYHEWSTGLPSITTTEELFKCSAELLSFVGAKIGETPELITLLSRIGVDDLNTAEGSENYEEKLNLWFEYFRKYIFPASTALTENSITTYDIFELLKKFPLQKRYNLYGDMVNNISKNNNIVRLNYSKAEKQTKDVLKRITTENVKPMMRRFAKIAFANPIPSFLVIVTQVESYDNLSNLMVEAARYFTDYAWDVLPFVLLMRLTARRNFIQSDGMNEAQWLQSLATFIAKLGKNYAPMNLTPILTFIIKDLHKSNTIGLTILREIVNQMGGIQQSSNLSANQIKLLNSGESLQRSINKVIFDTREECVKPALRLLSHLINSNQLSELFILLCRFHSELIERSDDFAHYKILSNQSDEITSVLHTYIELINYFLRNDTELFKKNVIDLSELVTKYGVEVSWAFELWRKNVSLEIADQIEYADVDFETLNKDLYTSFWKLSLYDINYDKSLYDHEEQRLKDANTSIVDHLERLRKERFTLEVETKELKLKKEKRFNDEVLAKIPEDDEAHKTHSEEILKNIEERLGNWVNEENPSTEEIQAFYQSCVVPRAIHSETDAIFTGKFITSLLKVDVSQKFVDLFLTSEVLDTLIYTITPLEAENLGFFLAEIFRFYEDVRNSEGLSNEVKEVIYKWHTNALSSIKLNIESENYMSRRNAFTLLKNLIDVYPIVEDHAEQIVESIEKVSNSEERKDLKLASDAILAHIKSRSKKWIHLWDFYYFPEEEKEKVIEKRNLLKKEEKNEEKESVTIKKDEEEEEEEGVKAKKEIELNEKKEEKESIKEEEAES</sequence>
<dbReference type="InterPro" id="IPR021418">
    <property type="entry name" value="THO_THOC2_C"/>
</dbReference>
<evidence type="ECO:0000256" key="3">
    <source>
        <dbReference type="ARBA" id="ARBA00019596"/>
    </source>
</evidence>
<dbReference type="GeneID" id="30197925"/>
<dbReference type="Pfam" id="PF16134">
    <property type="entry name" value="THOC2_N"/>
    <property type="match status" value="1"/>
</dbReference>
<feature type="domain" description="THO complex subunit 2 N-terminal" evidence="8">
    <location>
        <begin position="14"/>
        <end position="496"/>
    </location>
</feature>
<evidence type="ECO:0000256" key="1">
    <source>
        <dbReference type="ARBA" id="ARBA00004123"/>
    </source>
</evidence>
<evidence type="ECO:0000259" key="6">
    <source>
        <dbReference type="Pfam" id="PF11262"/>
    </source>
</evidence>
<dbReference type="GO" id="GO:0000445">
    <property type="term" value="C:THO complex part of transcription export complex"/>
    <property type="evidence" value="ECO:0007669"/>
    <property type="project" value="TreeGrafter"/>
</dbReference>
<organism evidence="9 10">
    <name type="scientific">Wickerhamomyces anomalus (strain ATCC 58044 / CBS 1984 / NCYC 433 / NRRL Y-366-8)</name>
    <name type="common">Yeast</name>
    <name type="synonym">Hansenula anomala</name>
    <dbReference type="NCBI Taxonomy" id="683960"/>
    <lineage>
        <taxon>Eukaryota</taxon>
        <taxon>Fungi</taxon>
        <taxon>Dikarya</taxon>
        <taxon>Ascomycota</taxon>
        <taxon>Saccharomycotina</taxon>
        <taxon>Saccharomycetes</taxon>
        <taxon>Phaffomycetales</taxon>
        <taxon>Wickerhamomycetaceae</taxon>
        <taxon>Wickerhamomyces</taxon>
    </lineage>
</organism>
<feature type="region of interest" description="Disordered" evidence="5">
    <location>
        <begin position="1084"/>
        <end position="1131"/>
    </location>
</feature>
<evidence type="ECO:0000313" key="9">
    <source>
        <dbReference type="EMBL" id="ODQ62414.1"/>
    </source>
</evidence>
<dbReference type="RefSeq" id="XP_019041621.1">
    <property type="nucleotide sequence ID" value="XM_019180679.1"/>
</dbReference>
<feature type="domain" description="THO complex subunitTHOC2 N-terminal" evidence="7">
    <location>
        <begin position="498"/>
        <end position="572"/>
    </location>
</feature>
<dbReference type="Proteomes" id="UP000094112">
    <property type="component" value="Unassembled WGS sequence"/>
</dbReference>
<proteinExistence type="inferred from homology"/>
<dbReference type="PANTHER" id="PTHR21597">
    <property type="entry name" value="THO2 PROTEIN"/>
    <property type="match status" value="1"/>
</dbReference>
<evidence type="ECO:0000259" key="8">
    <source>
        <dbReference type="Pfam" id="PF16134"/>
    </source>
</evidence>